<name>A0A847SWL2_9BACT</name>
<accession>A0A847SWL2</accession>
<protein>
    <submittedName>
        <fullName evidence="1">Nucleotidyl transferase AbiEii/AbiGii toxin family protein</fullName>
    </submittedName>
</protein>
<dbReference type="EMBL" id="JABAHZ010000006">
    <property type="protein sequence ID" value="NLR81492.1"/>
    <property type="molecule type" value="Genomic_DNA"/>
</dbReference>
<sequence>MTGWINLTDDQRRRSLLQAEIKSSYAKKAIEKDWWVTLILKALFQSTYAPYFTFKGGTSLSKGYQLINRFSEDIDIALAPEAFGQAYVSSPTRSYVKKLKKQGCIFTSTILRDDLERTLLAMQVKPKQFALVTEKVPAERPDKDPQTLYLQYRSLLPVNAYLRDEVKIEFSIRSLSEPHVKRPIQSLLWEHLPHKAYEETLALIRTAHPKKTFLEKAFLLHEKFANHLKPAAENLKLERGSRHLYDICKMDDQGITDLVLADPSFYKTLLEHRRHWIRLKGIDYDTLHPSLVNFVPPPITHRRYAQDYKAMETGGMLTQKYHNFEVLISRLQHINNRFRYLQIPGTKL</sequence>
<evidence type="ECO:0000313" key="2">
    <source>
        <dbReference type="Proteomes" id="UP000552864"/>
    </source>
</evidence>
<dbReference type="Pfam" id="PF08843">
    <property type="entry name" value="AbiEii"/>
    <property type="match status" value="1"/>
</dbReference>
<evidence type="ECO:0000313" key="1">
    <source>
        <dbReference type="EMBL" id="NLR81492.1"/>
    </source>
</evidence>
<proteinExistence type="predicted"/>
<keyword evidence="2" id="KW-1185">Reference proteome</keyword>
<dbReference type="Gene3D" id="3.10.450.620">
    <property type="entry name" value="JHP933, nucleotidyltransferase-like core domain"/>
    <property type="match status" value="1"/>
</dbReference>
<keyword evidence="1" id="KW-0808">Transferase</keyword>
<dbReference type="Proteomes" id="UP000552864">
    <property type="component" value="Unassembled WGS sequence"/>
</dbReference>
<comment type="caution">
    <text evidence="1">The sequence shown here is derived from an EMBL/GenBank/DDBJ whole genome shotgun (WGS) entry which is preliminary data.</text>
</comment>
<dbReference type="AlphaFoldDB" id="A0A847SWL2"/>
<gene>
    <name evidence="1" type="ORF">HGH91_22890</name>
</gene>
<reference evidence="1 2" key="1">
    <citation type="submission" date="2020-04" db="EMBL/GenBank/DDBJ databases">
        <authorList>
            <person name="Yin C."/>
        </authorList>
    </citation>
    <scope>NUCLEOTIDE SEQUENCE [LARGE SCALE GENOMIC DNA]</scope>
    <source>
        <strain evidence="1 2">Ak56</strain>
    </source>
</reference>
<dbReference type="GO" id="GO:0016740">
    <property type="term" value="F:transferase activity"/>
    <property type="evidence" value="ECO:0007669"/>
    <property type="project" value="UniProtKB-KW"/>
</dbReference>
<dbReference type="RefSeq" id="WP_168741124.1">
    <property type="nucleotide sequence ID" value="NZ_JABAHZ010000006.1"/>
</dbReference>
<organism evidence="1 2">
    <name type="scientific">Chitinophaga eiseniae</name>
    <dbReference type="NCBI Taxonomy" id="634771"/>
    <lineage>
        <taxon>Bacteria</taxon>
        <taxon>Pseudomonadati</taxon>
        <taxon>Bacteroidota</taxon>
        <taxon>Chitinophagia</taxon>
        <taxon>Chitinophagales</taxon>
        <taxon>Chitinophagaceae</taxon>
        <taxon>Chitinophaga</taxon>
    </lineage>
</organism>
<dbReference type="InterPro" id="IPR014942">
    <property type="entry name" value="AbiEii"/>
</dbReference>